<evidence type="ECO:0000313" key="1">
    <source>
        <dbReference type="EMBL" id="KAJ1950109.1"/>
    </source>
</evidence>
<organism evidence="1 2">
    <name type="scientific">Linderina macrospora</name>
    <dbReference type="NCBI Taxonomy" id="4868"/>
    <lineage>
        <taxon>Eukaryota</taxon>
        <taxon>Fungi</taxon>
        <taxon>Fungi incertae sedis</taxon>
        <taxon>Zoopagomycota</taxon>
        <taxon>Kickxellomycotina</taxon>
        <taxon>Kickxellomycetes</taxon>
        <taxon>Kickxellales</taxon>
        <taxon>Kickxellaceae</taxon>
        <taxon>Linderina</taxon>
    </lineage>
</organism>
<accession>A0ACC1JFI7</accession>
<feature type="non-terminal residue" evidence="1">
    <location>
        <position position="1"/>
    </location>
</feature>
<keyword evidence="2" id="KW-1185">Reference proteome</keyword>
<name>A0ACC1JFI7_9FUNG</name>
<evidence type="ECO:0000313" key="2">
    <source>
        <dbReference type="Proteomes" id="UP001150603"/>
    </source>
</evidence>
<comment type="caution">
    <text evidence="1">The sequence shown here is derived from an EMBL/GenBank/DDBJ whole genome shotgun (WGS) entry which is preliminary data.</text>
</comment>
<dbReference type="EMBL" id="JANBPW010000283">
    <property type="protein sequence ID" value="KAJ1950109.1"/>
    <property type="molecule type" value="Genomic_DNA"/>
</dbReference>
<gene>
    <name evidence="1" type="ORF">FBU59_000834</name>
</gene>
<proteinExistence type="predicted"/>
<sequence length="790" mass="85983">CTRLLLAIGSVQPKGIGELVDVIVLRTLESAEDTHERTAPLLCLLAELLGQYPDESFAALTANSTLRRFNRHIIKLLSAPSPSVTAPTLHILTQVLLHSNCAVPSPLTIIAESLRPKLFDESHIDRTLVLVADLCLNCKGAENSLTVDEDLKVLDSIAGVVRAVVTSKAAERFFQSTRLVGALGHVALLANLNRRYMFPLLRIINPILAAPASVGSPLVAGLIVPQPSGSNGAGGVSPIAVVPDVFDAILSGIEDAVYTVPQSLSMAALDGIPWPRIACDESGSGWFVNCDSMSRSLVVEFVVAVLNSHRLEDSELLKKDLVQVASQAVSALLPASDSNGPLDPFAIHRSPNANGAEIPLAEFADTASRVERASARYQYSTLAYYWVVKPVLDFAGQVAKGSSVFADAWMSRLAASGVQLWARSAQGSTSTAMFKDIQDVFTRTQPTSADPQVPAAVATPSTSPHPSKSPSPSGAPPARADATINMAELRAANGVQEDEAMDVCEPEDNGAGDSILQMALLRQCARATECELALSILQSAQLSPTQLLPLRRALQHQQSLVIPTHGRASTLSRSISMMNQMQQGYAAQMASTKLAFEQRLRQESDDLQDAEDEVSELRREIDLQHQDNQRLYCEIDAKQRSIDSLVNDQQALEHKLANMQKSYTTCLADCDEWKRECIKTRETLENSERLGIETRQQLVRLTEAQQEMQRVFDQKQSAWEGKAESMAENTGKLEAALGESMQRVRELEAAVEKERAENADLLSRREAMEQKLAEYARIVGSFQDVSKLPH</sequence>
<reference evidence="1" key="1">
    <citation type="submission" date="2022-07" db="EMBL/GenBank/DDBJ databases">
        <title>Phylogenomic reconstructions and comparative analyses of Kickxellomycotina fungi.</title>
        <authorList>
            <person name="Reynolds N.K."/>
            <person name="Stajich J.E."/>
            <person name="Barry K."/>
            <person name="Grigoriev I.V."/>
            <person name="Crous P."/>
            <person name="Smith M.E."/>
        </authorList>
    </citation>
    <scope>NUCLEOTIDE SEQUENCE</scope>
    <source>
        <strain evidence="1">NRRL 5244</strain>
    </source>
</reference>
<dbReference type="Proteomes" id="UP001150603">
    <property type="component" value="Unassembled WGS sequence"/>
</dbReference>
<protein>
    <submittedName>
        <fullName evidence="1">Uncharacterized protein</fullName>
    </submittedName>
</protein>